<proteinExistence type="predicted"/>
<dbReference type="PANTHER" id="PTHR43244:SF1">
    <property type="entry name" value="5,10-METHYLENETETRAHYDROMETHANOPTERIN REDUCTASE"/>
    <property type="match status" value="1"/>
</dbReference>
<organism evidence="3 4">
    <name type="scientific">Streptomyces noursei</name>
    <name type="common">Streptomyces albulus</name>
    <dbReference type="NCBI Taxonomy" id="1971"/>
    <lineage>
        <taxon>Bacteria</taxon>
        <taxon>Bacillati</taxon>
        <taxon>Actinomycetota</taxon>
        <taxon>Actinomycetes</taxon>
        <taxon>Kitasatosporales</taxon>
        <taxon>Streptomycetaceae</taxon>
        <taxon>Streptomyces</taxon>
    </lineage>
</organism>
<evidence type="ECO:0000256" key="1">
    <source>
        <dbReference type="ARBA" id="ARBA00023002"/>
    </source>
</evidence>
<comment type="caution">
    <text evidence="3">The sequence shown here is derived from an EMBL/GenBank/DDBJ whole genome shotgun (WGS) entry which is preliminary data.</text>
</comment>
<protein>
    <submittedName>
        <fullName evidence="3">Luciferase</fullName>
    </submittedName>
</protein>
<evidence type="ECO:0000259" key="2">
    <source>
        <dbReference type="Pfam" id="PF00296"/>
    </source>
</evidence>
<dbReference type="Proteomes" id="UP000288351">
    <property type="component" value="Unassembled WGS sequence"/>
</dbReference>
<evidence type="ECO:0000313" key="3">
    <source>
        <dbReference type="EMBL" id="GCB94234.1"/>
    </source>
</evidence>
<dbReference type="eggNOG" id="COG2141">
    <property type="taxonomic scope" value="Bacteria"/>
</dbReference>
<dbReference type="GO" id="GO:0016705">
    <property type="term" value="F:oxidoreductase activity, acting on paired donors, with incorporation or reduction of molecular oxygen"/>
    <property type="evidence" value="ECO:0007669"/>
    <property type="project" value="InterPro"/>
</dbReference>
<dbReference type="SUPFAM" id="SSF51679">
    <property type="entry name" value="Bacterial luciferase-like"/>
    <property type="match status" value="1"/>
</dbReference>
<accession>A0A059WG23</accession>
<gene>
    <name evidence="3" type="ORF">SALB_07032</name>
</gene>
<dbReference type="PANTHER" id="PTHR43244">
    <property type="match status" value="1"/>
</dbReference>
<sequence>MSVGLGLPISDPTRLLTWARRADASPFSTVALLDRLVYANPEPLVTLAALAGATTRVRLQTEVLLAPLHRTALLAKQAATLDLLSGGRFTLGIGIGGRADDYLAAGVDLRTRGRRLDGQLATLRRLWAGGPLSTEVGPVGPAPARPGGPEVLFGGFVPAVVERVARWGDGFLGAALPSHQMDQMFRDVEAAWERAGRAGRPRLLAQVNVALGPAAVVDRARHELRAYYGATPYTDHVVDGLLTTPAALREAVAGYFASGADEVMLYCWSPDPDQVERLADAVFAADGAWPGVTS</sequence>
<keyword evidence="1" id="KW-0560">Oxidoreductase</keyword>
<name>A0A059WG23_STRNR</name>
<dbReference type="AlphaFoldDB" id="A0A059WG23"/>
<feature type="domain" description="Luciferase-like" evidence="2">
    <location>
        <begin position="11"/>
        <end position="234"/>
    </location>
</feature>
<dbReference type="RefSeq" id="WP_016578275.1">
    <property type="nucleotide sequence ID" value="NZ_BHXC01000007.1"/>
</dbReference>
<dbReference type="InterPro" id="IPR036661">
    <property type="entry name" value="Luciferase-like_sf"/>
</dbReference>
<evidence type="ECO:0000313" key="4">
    <source>
        <dbReference type="Proteomes" id="UP000288351"/>
    </source>
</evidence>
<dbReference type="InterPro" id="IPR050564">
    <property type="entry name" value="F420-G6PD/mer"/>
</dbReference>
<dbReference type="Gene3D" id="3.20.20.30">
    <property type="entry name" value="Luciferase-like domain"/>
    <property type="match status" value="1"/>
</dbReference>
<dbReference type="STRING" id="68570.DC74_6302"/>
<dbReference type="EMBL" id="BHXC01000007">
    <property type="protein sequence ID" value="GCB94234.1"/>
    <property type="molecule type" value="Genomic_DNA"/>
</dbReference>
<dbReference type="Pfam" id="PF00296">
    <property type="entry name" value="Bac_luciferase"/>
    <property type="match status" value="1"/>
</dbReference>
<reference evidence="3 4" key="1">
    <citation type="journal article" date="2019" name="Microbiol. Resour. Announc.">
        <title>Draft Genome Sequence of the Most Traditional epsilon-Poly-l-Lysine Producer, Streptomyces albulus NBRC14147.</title>
        <authorList>
            <person name="Yamanaka K."/>
            <person name="Hamano Y."/>
        </authorList>
    </citation>
    <scope>NUCLEOTIDE SEQUENCE [LARGE SCALE GENOMIC DNA]</scope>
    <source>
        <strain evidence="3 4">NBRC 14147</strain>
    </source>
</reference>
<dbReference type="InterPro" id="IPR011251">
    <property type="entry name" value="Luciferase-like_dom"/>
</dbReference>